<dbReference type="InterPro" id="IPR007396">
    <property type="entry name" value="TR_PAI2-type"/>
</dbReference>
<reference evidence="1 2" key="1">
    <citation type="submission" date="2024-09" db="EMBL/GenBank/DDBJ databases">
        <authorList>
            <person name="Sun Q."/>
            <person name="Mori K."/>
        </authorList>
    </citation>
    <scope>NUCLEOTIDE SEQUENCE [LARGE SCALE GENOMIC DNA]</scope>
    <source>
        <strain evidence="1 2">NCAIM B.01794</strain>
    </source>
</reference>
<dbReference type="PIRSF" id="PIRSF010372">
    <property type="entry name" value="PaiB"/>
    <property type="match status" value="1"/>
</dbReference>
<proteinExistence type="predicted"/>
<evidence type="ECO:0000313" key="2">
    <source>
        <dbReference type="Proteomes" id="UP001589891"/>
    </source>
</evidence>
<keyword evidence="2" id="KW-1185">Reference proteome</keyword>
<comment type="caution">
    <text evidence="1">The sequence shown here is derived from an EMBL/GenBank/DDBJ whole genome shotgun (WGS) entry which is preliminary data.</text>
</comment>
<dbReference type="SUPFAM" id="SSF50475">
    <property type="entry name" value="FMN-binding split barrel"/>
    <property type="match status" value="1"/>
</dbReference>
<dbReference type="InterPro" id="IPR012349">
    <property type="entry name" value="Split_barrel_FMN-bd"/>
</dbReference>
<accession>A0ABV6SG06</accession>
<dbReference type="Proteomes" id="UP001589891">
    <property type="component" value="Unassembled WGS sequence"/>
</dbReference>
<dbReference type="PANTHER" id="PTHR35802:SF1">
    <property type="entry name" value="PROTEASE SYNTHASE AND SPORULATION PROTEIN PAI 2"/>
    <property type="match status" value="1"/>
</dbReference>
<dbReference type="Pfam" id="PF04299">
    <property type="entry name" value="FMN_bind_2"/>
    <property type="match status" value="1"/>
</dbReference>
<dbReference type="Gene3D" id="2.30.110.10">
    <property type="entry name" value="Electron Transport, Fmn-binding Protein, Chain A"/>
    <property type="match status" value="1"/>
</dbReference>
<dbReference type="EMBL" id="JBHLSS010000011">
    <property type="protein sequence ID" value="MFC0708448.1"/>
    <property type="molecule type" value="Genomic_DNA"/>
</dbReference>
<evidence type="ECO:0000313" key="1">
    <source>
        <dbReference type="EMBL" id="MFC0708448.1"/>
    </source>
</evidence>
<protein>
    <submittedName>
        <fullName evidence="1">FMN-binding negative transcriptional regulator</fullName>
    </submittedName>
</protein>
<organism evidence="1 2">
    <name type="scientific">Azorhizophilus paspali</name>
    <name type="common">Azotobacter paspali</name>
    <dbReference type="NCBI Taxonomy" id="69963"/>
    <lineage>
        <taxon>Bacteria</taxon>
        <taxon>Pseudomonadati</taxon>
        <taxon>Pseudomonadota</taxon>
        <taxon>Gammaproteobacteria</taxon>
        <taxon>Pseudomonadales</taxon>
        <taxon>Pseudomonadaceae</taxon>
        <taxon>Azorhizophilus</taxon>
    </lineage>
</organism>
<dbReference type="RefSeq" id="WP_376942431.1">
    <property type="nucleotide sequence ID" value="NZ_CP171449.1"/>
</dbReference>
<dbReference type="PANTHER" id="PTHR35802">
    <property type="entry name" value="PROTEASE SYNTHASE AND SPORULATION PROTEIN PAI 2"/>
    <property type="match status" value="1"/>
</dbReference>
<sequence length="208" mass="24031">MSICPFHYREYRCTDQGLINQFIDTFPLALITSQLDRQFQSSHIPLLRAIDGTLFGHVDRRNPQFNESTRLNCQIVFIGPSSYIPPEGYQGKQLPTWNYLAVHMQAEVEVLHEEARNLEILKQSADQLARQRSAYSVDPQDPRVLHNLPYILGLSIHPRSIEGRFKLSQDKSKKDQEAALEWILEQSRVDHKQLLDQLLLFSSFSANV</sequence>
<name>A0ABV6SG06_AZOPA</name>
<gene>
    <name evidence="1" type="ORF">ACFFGX_02140</name>
</gene>